<dbReference type="KEGG" id="sarm:DVA86_10110"/>
<evidence type="ECO:0000256" key="5">
    <source>
        <dbReference type="SAM" id="MobiDB-lite"/>
    </source>
</evidence>
<gene>
    <name evidence="7" type="ORF">DVA86_10110</name>
</gene>
<dbReference type="GO" id="GO:0016020">
    <property type="term" value="C:membrane"/>
    <property type="evidence" value="ECO:0007669"/>
    <property type="project" value="UniProtKB-SubCell"/>
</dbReference>
<evidence type="ECO:0000313" key="7">
    <source>
        <dbReference type="EMBL" id="AXK32953.1"/>
    </source>
</evidence>
<feature type="compositionally biased region" description="Gly residues" evidence="5">
    <location>
        <begin position="9"/>
        <end position="32"/>
    </location>
</feature>
<protein>
    <submittedName>
        <fullName evidence="7">DoxX family protein</fullName>
    </submittedName>
</protein>
<dbReference type="Proteomes" id="UP000254425">
    <property type="component" value="Chromosome"/>
</dbReference>
<feature type="transmembrane region" description="Helical" evidence="6">
    <location>
        <begin position="133"/>
        <end position="152"/>
    </location>
</feature>
<reference evidence="7 8" key="1">
    <citation type="submission" date="2018-07" db="EMBL/GenBank/DDBJ databases">
        <title>Draft genome of the type strain Streptomyces armeniacus ATCC 15676.</title>
        <authorList>
            <person name="Labana P."/>
            <person name="Gosse J.T."/>
            <person name="Boddy C.N."/>
        </authorList>
    </citation>
    <scope>NUCLEOTIDE SEQUENCE [LARGE SCALE GENOMIC DNA]</scope>
    <source>
        <strain evidence="7 8">ATCC 15676</strain>
    </source>
</reference>
<dbReference type="PANTHER" id="PTHR39157:SF1">
    <property type="entry name" value="DOXX FAMILY PROTEIN"/>
    <property type="match status" value="1"/>
</dbReference>
<evidence type="ECO:0000256" key="6">
    <source>
        <dbReference type="SAM" id="Phobius"/>
    </source>
</evidence>
<feature type="region of interest" description="Disordered" evidence="5">
    <location>
        <begin position="1"/>
        <end position="34"/>
    </location>
</feature>
<name>A0A345XMT7_9ACTN</name>
<comment type="subcellular location">
    <subcellularLocation>
        <location evidence="1">Membrane</location>
        <topology evidence="1">Multi-pass membrane protein</topology>
    </subcellularLocation>
</comment>
<dbReference type="AlphaFoldDB" id="A0A345XMT7"/>
<feature type="transmembrane region" description="Helical" evidence="6">
    <location>
        <begin position="47"/>
        <end position="65"/>
    </location>
</feature>
<dbReference type="RefSeq" id="WP_208877514.1">
    <property type="nucleotide sequence ID" value="NZ_CP031320.1"/>
</dbReference>
<accession>A0A345XMT7</accession>
<proteinExistence type="predicted"/>
<evidence type="ECO:0000256" key="3">
    <source>
        <dbReference type="ARBA" id="ARBA00022989"/>
    </source>
</evidence>
<evidence type="ECO:0000313" key="8">
    <source>
        <dbReference type="Proteomes" id="UP000254425"/>
    </source>
</evidence>
<keyword evidence="3 6" id="KW-1133">Transmembrane helix</keyword>
<dbReference type="PANTHER" id="PTHR39157">
    <property type="entry name" value="INTEGRAL MEMBRANE PROTEIN-RELATED"/>
    <property type="match status" value="1"/>
</dbReference>
<dbReference type="EMBL" id="CP031320">
    <property type="protein sequence ID" value="AXK32953.1"/>
    <property type="molecule type" value="Genomic_DNA"/>
</dbReference>
<evidence type="ECO:0000256" key="1">
    <source>
        <dbReference type="ARBA" id="ARBA00004141"/>
    </source>
</evidence>
<sequence length="197" mass="20258">MSLGDRTGGEGGGQTVGGIGPGGGGGGGGGGLPPAPNGGLRANAARYALLPLRLFLGVTFIYAGLDKLTDSAFLTGDGPGSLVEMLNAVRETAGAGWMVDLALENPEGFGYAISLGELAVGLGTLFGLWSRVAAFGGAFISLTFWLTVTWSTEPYYYGNDLAYMMAWTPLIIAGSPLLSLDAVLAVRRRRKGQHIFG</sequence>
<evidence type="ECO:0000256" key="4">
    <source>
        <dbReference type="ARBA" id="ARBA00023136"/>
    </source>
</evidence>
<organism evidence="7 8">
    <name type="scientific">Streptomyces armeniacus</name>
    <dbReference type="NCBI Taxonomy" id="83291"/>
    <lineage>
        <taxon>Bacteria</taxon>
        <taxon>Bacillati</taxon>
        <taxon>Actinomycetota</taxon>
        <taxon>Actinomycetes</taxon>
        <taxon>Kitasatosporales</taxon>
        <taxon>Streptomycetaceae</taxon>
        <taxon>Streptomyces</taxon>
    </lineage>
</organism>
<evidence type="ECO:0000256" key="2">
    <source>
        <dbReference type="ARBA" id="ARBA00022692"/>
    </source>
</evidence>
<dbReference type="InterPro" id="IPR032808">
    <property type="entry name" value="DoxX"/>
</dbReference>
<keyword evidence="2 6" id="KW-0812">Transmembrane</keyword>
<keyword evidence="8" id="KW-1185">Reference proteome</keyword>
<feature type="transmembrane region" description="Helical" evidence="6">
    <location>
        <begin position="108"/>
        <end position="126"/>
    </location>
</feature>
<feature type="transmembrane region" description="Helical" evidence="6">
    <location>
        <begin position="164"/>
        <end position="186"/>
    </location>
</feature>
<dbReference type="Pfam" id="PF07681">
    <property type="entry name" value="DoxX"/>
    <property type="match status" value="1"/>
</dbReference>
<keyword evidence="4 6" id="KW-0472">Membrane</keyword>